<evidence type="ECO:0000259" key="7">
    <source>
        <dbReference type="Pfam" id="PF04542"/>
    </source>
</evidence>
<keyword evidence="1" id="KW-0805">Transcription regulation</keyword>
<proteinExistence type="predicted"/>
<dbReference type="Pfam" id="PF04545">
    <property type="entry name" value="Sigma70_r4"/>
    <property type="match status" value="1"/>
</dbReference>
<dbReference type="PRINTS" id="PR00046">
    <property type="entry name" value="SIGMA70FCT"/>
</dbReference>
<keyword evidence="3" id="KW-0238">DNA-binding</keyword>
<feature type="region of interest" description="Disordered" evidence="5">
    <location>
        <begin position="1123"/>
        <end position="1153"/>
    </location>
</feature>
<dbReference type="InterPro" id="IPR000943">
    <property type="entry name" value="RNA_pol_sigma70"/>
</dbReference>
<feature type="domain" description="RNA polymerase sigma-70 region 2" evidence="7">
    <location>
        <begin position="264"/>
        <end position="327"/>
    </location>
</feature>
<evidence type="ECO:0000313" key="9">
    <source>
        <dbReference type="EMBL" id="UYQ65609.1"/>
    </source>
</evidence>
<dbReference type="InterPro" id="IPR013324">
    <property type="entry name" value="RNA_pol_sigma_r3/r4-like"/>
</dbReference>
<dbReference type="EMBL" id="CP107567">
    <property type="protein sequence ID" value="UYQ65609.1"/>
    <property type="molecule type" value="Genomic_DNA"/>
</dbReference>
<feature type="compositionally biased region" description="Basic and acidic residues" evidence="5">
    <location>
        <begin position="667"/>
        <end position="677"/>
    </location>
</feature>
<gene>
    <name evidence="9" type="ORF">OGH68_31890</name>
</gene>
<feature type="region of interest" description="Disordered" evidence="5">
    <location>
        <begin position="1011"/>
        <end position="1042"/>
    </location>
</feature>
<feature type="compositionally biased region" description="Basic and acidic residues" evidence="5">
    <location>
        <begin position="1032"/>
        <end position="1042"/>
    </location>
</feature>
<dbReference type="InterPro" id="IPR014284">
    <property type="entry name" value="RNA_pol_sigma-70_dom"/>
</dbReference>
<name>A0ABY6IF28_STRPE</name>
<evidence type="ECO:0000256" key="5">
    <source>
        <dbReference type="SAM" id="MobiDB-lite"/>
    </source>
</evidence>
<keyword evidence="10" id="KW-1185">Reference proteome</keyword>
<evidence type="ECO:0000313" key="10">
    <source>
        <dbReference type="Proteomes" id="UP001163878"/>
    </source>
</evidence>
<dbReference type="SUPFAM" id="SSF88946">
    <property type="entry name" value="Sigma2 domain of RNA polymerase sigma factors"/>
    <property type="match status" value="1"/>
</dbReference>
<dbReference type="Gene3D" id="1.10.601.10">
    <property type="entry name" value="RNA Polymerase Primary Sigma Factor"/>
    <property type="match status" value="1"/>
</dbReference>
<keyword evidence="4" id="KW-0804">Transcription</keyword>
<accession>A0ABY6IF28</accession>
<dbReference type="InterPro" id="IPR007627">
    <property type="entry name" value="RNA_pol_sigma70_r2"/>
</dbReference>
<dbReference type="InterPro" id="IPR007630">
    <property type="entry name" value="RNA_pol_sigma70_r4"/>
</dbReference>
<dbReference type="Proteomes" id="UP001163878">
    <property type="component" value="Chromosome"/>
</dbReference>
<evidence type="ECO:0000256" key="4">
    <source>
        <dbReference type="ARBA" id="ARBA00023163"/>
    </source>
</evidence>
<feature type="compositionally biased region" description="Basic and acidic residues" evidence="5">
    <location>
        <begin position="702"/>
        <end position="712"/>
    </location>
</feature>
<feature type="compositionally biased region" description="Basic and acidic residues" evidence="5">
    <location>
        <begin position="1011"/>
        <end position="1022"/>
    </location>
</feature>
<dbReference type="PANTHER" id="PTHR30603">
    <property type="entry name" value="RNA POLYMERASE SIGMA FACTOR RPO"/>
    <property type="match status" value="1"/>
</dbReference>
<dbReference type="InterPro" id="IPR005114">
    <property type="entry name" value="Helicase_assoc"/>
</dbReference>
<feature type="compositionally biased region" description="Low complexity" evidence="5">
    <location>
        <begin position="864"/>
        <end position="881"/>
    </location>
</feature>
<dbReference type="SUPFAM" id="SSF88659">
    <property type="entry name" value="Sigma3 and sigma4 domains of RNA polymerase sigma factors"/>
    <property type="match status" value="1"/>
</dbReference>
<dbReference type="InterPro" id="IPR013325">
    <property type="entry name" value="RNA_pol_sigma_r2"/>
</dbReference>
<evidence type="ECO:0000256" key="2">
    <source>
        <dbReference type="ARBA" id="ARBA00023082"/>
    </source>
</evidence>
<dbReference type="InterPro" id="IPR036388">
    <property type="entry name" value="WH-like_DNA-bd_sf"/>
</dbReference>
<dbReference type="RefSeq" id="WP_264248843.1">
    <property type="nucleotide sequence ID" value="NZ_CP107567.1"/>
</dbReference>
<dbReference type="InterPro" id="IPR050239">
    <property type="entry name" value="Sigma-70_RNA_pol_init_factors"/>
</dbReference>
<evidence type="ECO:0000256" key="1">
    <source>
        <dbReference type="ARBA" id="ARBA00023015"/>
    </source>
</evidence>
<dbReference type="NCBIfam" id="TIGR02937">
    <property type="entry name" value="sigma70-ECF"/>
    <property type="match status" value="1"/>
</dbReference>
<feature type="compositionally biased region" description="Polar residues" evidence="5">
    <location>
        <begin position="633"/>
        <end position="646"/>
    </location>
</feature>
<sequence>MDLRTSLAALYRNLVEAAVDGVVQPAAFEAEVADLGLDDTARARLLCELDRMGLRLDTSVVQFSTTSDSQDVKKVVRPRTSTTQTGGATRSRVRTALNLVARYSADGSVPERVVVGAARLAGLTGTESAELRAAAAARFTVVADVVAVSTRAATSPRSEAVPGALDTGTPPAPALPVPSAEAGAPTLPEDGDIDRAVSAALTLLEEDRFNVRPDKRILLADEEVGLSVLLRGGPDRIGVEPTAEELAQLPATHVRRRARDCFAAHNQRLVHSVVRAYIGQGLDYEDLYQHGTLGLIKATRKYDPRQGNKFSTYATWWVRQTATRAVAGEGSPIRIPVHMHEQVRKVARVERELLSAGRSRSAAAVAVACEMSITKVEEIRRISRVTDSLDRIIGDGAHLGELITARTALPSVEGAVLQSCADRNVHDLVALLPERYAHVVNRRIGLDDEEPATLDVIGAELGVTRERVRQLESQVFAVLRFALEATAADPITALNRMLAAAQSGNPVSSVSKALRNSQWRAGVDAMRSFHAREGHARPSHDHLEDGFPLGRWAAEQRAEAGETGDRIPAQRKVILSLVGFRWDAPKLAAKRKHEALKRRRELRQRALARAVQRRALLLPPVSDAAEPEEPEETGTSNASPTLATGPQGSGLAAEKKPDAHTPAPQTHPDEPELRPETEPTAAPKPESGAEPESELNPQSVRPAEEPAARQAEAHELYTGRWEDAVELSVTLNRSVRWMAHYVHLALGHLLLGEILGLYPALTVAKVAGGDQLPDRPVTQALEVLVKVLDSLKERRLRPEDFFECPSPALLGRSPRAYLATHPLVKPEGRLALSQALKEFEPSRPGTSGSETEPEPGVDPARTDVQPQEAVQPPAAPEPVDSAAQVALDEAQAAATHVESRLLALEADVGRRIARARAEERNRALAEAHAVQQRAQSGVAAQIAAARAEERDRARAQAEAETLETVQRMKAELAATVAEEAARARADERNKARAEAQADVARQVAEARREAELRTAGARREAELQAAEAQESAEERARQAHGDALRQMEREYADRIRQVEEASRRQLAALEERLQEAEAAFAERVEAAQALEHEATERVQAVERWAERRVAEVQEAARARIAELAAGAMTPGPVPTPPPAEPQGPDPRRWWRRG</sequence>
<dbReference type="Gene3D" id="1.10.10.10">
    <property type="entry name" value="Winged helix-like DNA-binding domain superfamily/Winged helix DNA-binding domain"/>
    <property type="match status" value="2"/>
</dbReference>
<keyword evidence="2" id="KW-0731">Sigma factor</keyword>
<protein>
    <submittedName>
        <fullName evidence="9">Sigma-70 family RNA polymerase sigma factor</fullName>
    </submittedName>
</protein>
<reference evidence="9" key="1">
    <citation type="submission" date="2022-10" db="EMBL/GenBank/DDBJ databases">
        <title>Cytochrome P450 Catalyzes Benzene Ring Formation in the Biosynthesis of Trialkyl-Substituted Aromatic Polyketides.</title>
        <authorList>
            <person name="Zhao E."/>
            <person name="Ge H."/>
        </authorList>
    </citation>
    <scope>NUCLEOTIDE SEQUENCE</scope>
    <source>
        <strain evidence="9">NA0869</strain>
    </source>
</reference>
<feature type="region of interest" description="Disordered" evidence="5">
    <location>
        <begin position="154"/>
        <end position="190"/>
    </location>
</feature>
<feature type="region of interest" description="Disordered" evidence="5">
    <location>
        <begin position="618"/>
        <end position="712"/>
    </location>
</feature>
<evidence type="ECO:0000259" key="6">
    <source>
        <dbReference type="Pfam" id="PF03457"/>
    </source>
</evidence>
<dbReference type="Pfam" id="PF03457">
    <property type="entry name" value="HA"/>
    <property type="match status" value="1"/>
</dbReference>
<dbReference type="Pfam" id="PF04542">
    <property type="entry name" value="Sigma70_r2"/>
    <property type="match status" value="1"/>
</dbReference>
<evidence type="ECO:0000256" key="3">
    <source>
        <dbReference type="ARBA" id="ARBA00023125"/>
    </source>
</evidence>
<feature type="region of interest" description="Disordered" evidence="5">
    <location>
        <begin position="839"/>
        <end position="881"/>
    </location>
</feature>
<feature type="domain" description="RNA polymerase sigma-70 region 4" evidence="8">
    <location>
        <begin position="431"/>
        <end position="480"/>
    </location>
</feature>
<evidence type="ECO:0000259" key="8">
    <source>
        <dbReference type="Pfam" id="PF04545"/>
    </source>
</evidence>
<feature type="compositionally biased region" description="Pro residues" evidence="5">
    <location>
        <begin position="1131"/>
        <end position="1144"/>
    </location>
</feature>
<organism evidence="9 10">
    <name type="scientific">Streptomyces peucetius</name>
    <dbReference type="NCBI Taxonomy" id="1950"/>
    <lineage>
        <taxon>Bacteria</taxon>
        <taxon>Bacillati</taxon>
        <taxon>Actinomycetota</taxon>
        <taxon>Actinomycetes</taxon>
        <taxon>Kitasatosporales</taxon>
        <taxon>Streptomycetaceae</taxon>
        <taxon>Streptomyces</taxon>
    </lineage>
</organism>
<feature type="domain" description="Helicase-associated" evidence="6">
    <location>
        <begin position="517"/>
        <end position="573"/>
    </location>
</feature>
<dbReference type="PANTHER" id="PTHR30603:SF47">
    <property type="entry name" value="RNA POLYMERASE SIGMA FACTOR SIGD, CHLOROPLASTIC"/>
    <property type="match status" value="1"/>
</dbReference>